<dbReference type="InterPro" id="IPR029056">
    <property type="entry name" value="Ribokinase-like"/>
</dbReference>
<evidence type="ECO:0000256" key="13">
    <source>
        <dbReference type="ARBA" id="ARBA00023268"/>
    </source>
</evidence>
<dbReference type="AlphaFoldDB" id="A0A4Q0M516"/>
<protein>
    <recommendedName>
        <fullName evidence="19">Bifunctional NAD(P)H-hydrate repair enzyme</fullName>
    </recommendedName>
    <alternativeName>
        <fullName evidence="19">Nicotinamide nucleotide repair protein</fullName>
    </alternativeName>
    <domain>
        <recommendedName>
            <fullName evidence="19">ADP-dependent (S)-NAD(P)H-hydrate dehydratase</fullName>
            <ecNumber evidence="19">4.2.1.136</ecNumber>
        </recommendedName>
        <alternativeName>
            <fullName evidence="19">ADP-dependent NAD(P)HX dehydratase</fullName>
        </alternativeName>
    </domain>
    <domain>
        <recommendedName>
            <fullName evidence="19">NAD(P)H-hydrate epimerase</fullName>
            <ecNumber evidence="19">5.1.99.6</ecNumber>
        </recommendedName>
    </domain>
</protein>
<evidence type="ECO:0000256" key="1">
    <source>
        <dbReference type="ARBA" id="ARBA00000013"/>
    </source>
</evidence>
<evidence type="ECO:0000256" key="14">
    <source>
        <dbReference type="ARBA" id="ARBA00025153"/>
    </source>
</evidence>
<sequence length="497" mass="54087">MLKLLTSSQMREADAYTIANKPIQPVDLMENASRAFVELFMEDFSDRTLSISVYCGTGNNGGDGLAIARILHKEGYERIKVIIAHFSEKSSLDFNINLDRLKSLDLEVKEIYRAADAGPENADIIIDALLGSGLNKPLDGEWKDLVFWLNTLDGAKVAVDIPSGFKAEGAVESSDTVFQADLAITFQRARLNFLLPDSSPYLKYFEVADIGLDEAFMQDGEGPYYLLSEDDIRDRLRARLPFSHKGSYGHALLIAGAPETMGAALLCSKACLYTGAGLTSACIPAEGLNALNAAMPEVMAVVREGNRLPASLQWGKYQSAGIGPGLGTGDKSLHVLKDTLKNFAKPIVIDADGLNLISSNYELMQLVPEFSVLTPHVKEFDRLFGEHTSWWERLETGIDRAVTLGCTIVLKNRYTIIFTPEGRCLFNPTGTPAMATGGMGDVLTGMIVSFVAQGYTPEDAAIMGVYLHGIAGESVQGYVVPPSRLIEALPEVILRYL</sequence>
<dbReference type="PROSITE" id="PS51383">
    <property type="entry name" value="YJEF_C_3"/>
    <property type="match status" value="1"/>
</dbReference>
<comment type="catalytic activity">
    <reaction evidence="2 18 19">
        <text>(6R)-NADPHX = (6S)-NADPHX</text>
        <dbReference type="Rhea" id="RHEA:32227"/>
        <dbReference type="ChEBI" id="CHEBI:64076"/>
        <dbReference type="ChEBI" id="CHEBI:64077"/>
        <dbReference type="EC" id="5.1.99.6"/>
    </reaction>
</comment>
<dbReference type="NCBIfam" id="TIGR00196">
    <property type="entry name" value="yjeF_cterm"/>
    <property type="match status" value="1"/>
</dbReference>
<dbReference type="GO" id="GO:0046496">
    <property type="term" value="P:nicotinamide nucleotide metabolic process"/>
    <property type="evidence" value="ECO:0007669"/>
    <property type="project" value="UniProtKB-UniRule"/>
</dbReference>
<evidence type="ECO:0000256" key="15">
    <source>
        <dbReference type="ARBA" id="ARBA00048238"/>
    </source>
</evidence>
<feature type="domain" description="YjeF C-terminal" evidence="20">
    <location>
        <begin position="228"/>
        <end position="496"/>
    </location>
</feature>
<comment type="cofactor">
    <cofactor evidence="18 19">
        <name>K(+)</name>
        <dbReference type="ChEBI" id="CHEBI:29103"/>
    </cofactor>
    <text evidence="18 19">Binds 1 potassium ion per subunit.</text>
</comment>
<feature type="binding site" evidence="18">
    <location>
        <position position="127"/>
    </location>
    <ligand>
        <name>K(+)</name>
        <dbReference type="ChEBI" id="CHEBI:29103"/>
    </ligand>
</feature>
<comment type="catalytic activity">
    <reaction evidence="1 18 19">
        <text>(6R)-NADHX = (6S)-NADHX</text>
        <dbReference type="Rhea" id="RHEA:32215"/>
        <dbReference type="ChEBI" id="CHEBI:64074"/>
        <dbReference type="ChEBI" id="CHEBI:64075"/>
        <dbReference type="EC" id="5.1.99.6"/>
    </reaction>
</comment>
<dbReference type="SUPFAM" id="SSF53613">
    <property type="entry name" value="Ribokinase-like"/>
    <property type="match status" value="1"/>
</dbReference>
<comment type="subunit">
    <text evidence="17">Homotetramer.</text>
</comment>
<evidence type="ECO:0000256" key="19">
    <source>
        <dbReference type="PIRNR" id="PIRNR017184"/>
    </source>
</evidence>
<feature type="binding site" evidence="18">
    <location>
        <position position="60"/>
    </location>
    <ligand>
        <name>K(+)</name>
        <dbReference type="ChEBI" id="CHEBI:29103"/>
    </ligand>
</feature>
<evidence type="ECO:0000256" key="10">
    <source>
        <dbReference type="ARBA" id="ARBA00023027"/>
    </source>
</evidence>
<keyword evidence="6 17" id="KW-0547">Nucleotide-binding</keyword>
<comment type="similarity">
    <text evidence="3 19">In the N-terminal section; belongs to the NnrE/AIBP family.</text>
</comment>
<name>A0A4Q0M516_9SPHI</name>
<dbReference type="Gene3D" id="3.40.50.10260">
    <property type="entry name" value="YjeF N-terminal domain"/>
    <property type="match status" value="1"/>
</dbReference>
<feature type="binding site" evidence="17">
    <location>
        <position position="263"/>
    </location>
    <ligand>
        <name>(6S)-NADPHX</name>
        <dbReference type="ChEBI" id="CHEBI:64076"/>
    </ligand>
</feature>
<keyword evidence="13" id="KW-0511">Multifunctional enzyme</keyword>
<feature type="binding site" evidence="17">
    <location>
        <position position="441"/>
    </location>
    <ligand>
        <name>(6S)-NADPHX</name>
        <dbReference type="ChEBI" id="CHEBI:64076"/>
    </ligand>
</feature>
<dbReference type="CDD" id="cd01171">
    <property type="entry name" value="YXKO-related"/>
    <property type="match status" value="1"/>
</dbReference>
<dbReference type="EC" id="5.1.99.6" evidence="19"/>
<evidence type="ECO:0000256" key="5">
    <source>
        <dbReference type="ARBA" id="ARBA00022723"/>
    </source>
</evidence>
<evidence type="ECO:0000256" key="12">
    <source>
        <dbReference type="ARBA" id="ARBA00023239"/>
    </source>
</evidence>
<evidence type="ECO:0000256" key="4">
    <source>
        <dbReference type="ARBA" id="ARBA00009524"/>
    </source>
</evidence>
<evidence type="ECO:0000256" key="6">
    <source>
        <dbReference type="ARBA" id="ARBA00022741"/>
    </source>
</evidence>
<keyword evidence="8 17" id="KW-0521">NADP</keyword>
<comment type="caution">
    <text evidence="18">Lacks conserved residue(s) required for the propagation of feature annotation.</text>
</comment>
<dbReference type="GO" id="GO:0046872">
    <property type="term" value="F:metal ion binding"/>
    <property type="evidence" value="ECO:0007669"/>
    <property type="project" value="UniProtKB-UniRule"/>
</dbReference>
<comment type="similarity">
    <text evidence="17">Belongs to the NnrD/CARKD family.</text>
</comment>
<dbReference type="HAMAP" id="MF_01965">
    <property type="entry name" value="NADHX_dehydratase"/>
    <property type="match status" value="1"/>
</dbReference>
<evidence type="ECO:0000256" key="8">
    <source>
        <dbReference type="ARBA" id="ARBA00022857"/>
    </source>
</evidence>
<keyword evidence="10 17" id="KW-0520">NAD</keyword>
<keyword evidence="9 18" id="KW-0630">Potassium</keyword>
<dbReference type="GO" id="GO:0110051">
    <property type="term" value="P:metabolite repair"/>
    <property type="evidence" value="ECO:0007669"/>
    <property type="project" value="TreeGrafter"/>
</dbReference>
<dbReference type="PANTHER" id="PTHR12592:SF0">
    <property type="entry name" value="ATP-DEPENDENT (S)-NAD(P)H-HYDRATE DEHYDRATASE"/>
    <property type="match status" value="1"/>
</dbReference>
<gene>
    <name evidence="18" type="primary">nnrE</name>
    <name evidence="17" type="synonym">nnrD</name>
    <name evidence="22" type="ORF">EKH83_17705</name>
</gene>
<dbReference type="PANTHER" id="PTHR12592">
    <property type="entry name" value="ATP-DEPENDENT (S)-NAD(P)H-HYDRATE DEHYDRATASE FAMILY MEMBER"/>
    <property type="match status" value="1"/>
</dbReference>
<dbReference type="EMBL" id="RXOC01000014">
    <property type="protein sequence ID" value="RXF67883.1"/>
    <property type="molecule type" value="Genomic_DNA"/>
</dbReference>
<feature type="binding site" evidence="17">
    <location>
        <position position="325"/>
    </location>
    <ligand>
        <name>(6S)-NADPHX</name>
        <dbReference type="ChEBI" id="CHEBI:64076"/>
    </ligand>
</feature>
<evidence type="ECO:0000256" key="3">
    <source>
        <dbReference type="ARBA" id="ARBA00006001"/>
    </source>
</evidence>
<evidence type="ECO:0000256" key="18">
    <source>
        <dbReference type="HAMAP-Rule" id="MF_01966"/>
    </source>
</evidence>
<dbReference type="EC" id="4.2.1.136" evidence="19"/>
<comment type="caution">
    <text evidence="22">The sequence shown here is derived from an EMBL/GenBank/DDBJ whole genome shotgun (WGS) entry which is preliminary data.</text>
</comment>
<comment type="cofactor">
    <cofactor evidence="17">
        <name>Mg(2+)</name>
        <dbReference type="ChEBI" id="CHEBI:18420"/>
    </cofactor>
</comment>
<accession>A0A4Q0M516</accession>
<dbReference type="InterPro" id="IPR004443">
    <property type="entry name" value="YjeF_N_dom"/>
</dbReference>
<evidence type="ECO:0000259" key="21">
    <source>
        <dbReference type="PROSITE" id="PS51385"/>
    </source>
</evidence>
<keyword evidence="5 18" id="KW-0479">Metal-binding</keyword>
<dbReference type="GO" id="GO:0052855">
    <property type="term" value="F:ADP-dependent NAD(P)H-hydrate dehydratase activity"/>
    <property type="evidence" value="ECO:0007669"/>
    <property type="project" value="UniProtKB-UniRule"/>
</dbReference>
<feature type="binding site" evidence="17">
    <location>
        <position position="440"/>
    </location>
    <ligand>
        <name>AMP</name>
        <dbReference type="ChEBI" id="CHEBI:456215"/>
    </ligand>
</feature>
<organism evidence="22 23">
    <name type="scientific">Arcticibacter tournemirensis</name>
    <dbReference type="NCBI Taxonomy" id="699437"/>
    <lineage>
        <taxon>Bacteria</taxon>
        <taxon>Pseudomonadati</taxon>
        <taxon>Bacteroidota</taxon>
        <taxon>Sphingobacteriia</taxon>
        <taxon>Sphingobacteriales</taxon>
        <taxon>Sphingobacteriaceae</taxon>
        <taxon>Arcticibacter</taxon>
    </lineage>
</organism>
<feature type="domain" description="YjeF N-terminal" evidence="21">
    <location>
        <begin position="10"/>
        <end position="218"/>
    </location>
</feature>
<evidence type="ECO:0000256" key="17">
    <source>
        <dbReference type="HAMAP-Rule" id="MF_01965"/>
    </source>
</evidence>
<comment type="catalytic activity">
    <reaction evidence="16 17 19">
        <text>(6S)-NADPHX + ADP = AMP + phosphate + NADPH + H(+)</text>
        <dbReference type="Rhea" id="RHEA:32235"/>
        <dbReference type="ChEBI" id="CHEBI:15378"/>
        <dbReference type="ChEBI" id="CHEBI:43474"/>
        <dbReference type="ChEBI" id="CHEBI:57783"/>
        <dbReference type="ChEBI" id="CHEBI:64076"/>
        <dbReference type="ChEBI" id="CHEBI:456215"/>
        <dbReference type="ChEBI" id="CHEBI:456216"/>
        <dbReference type="EC" id="4.2.1.136"/>
    </reaction>
</comment>
<dbReference type="Proteomes" id="UP000290848">
    <property type="component" value="Unassembled WGS sequence"/>
</dbReference>
<dbReference type="Pfam" id="PF01256">
    <property type="entry name" value="Carb_kinase"/>
    <property type="match status" value="1"/>
</dbReference>
<evidence type="ECO:0000256" key="7">
    <source>
        <dbReference type="ARBA" id="ARBA00022840"/>
    </source>
</evidence>
<evidence type="ECO:0000313" key="22">
    <source>
        <dbReference type="EMBL" id="RXF67883.1"/>
    </source>
</evidence>
<evidence type="ECO:0000256" key="9">
    <source>
        <dbReference type="ARBA" id="ARBA00022958"/>
    </source>
</evidence>
<dbReference type="PROSITE" id="PS01050">
    <property type="entry name" value="YJEF_C_2"/>
    <property type="match status" value="1"/>
</dbReference>
<feature type="binding site" evidence="18">
    <location>
        <begin position="131"/>
        <end position="137"/>
    </location>
    <ligand>
        <name>(6S)-NADPHX</name>
        <dbReference type="ChEBI" id="CHEBI:64076"/>
    </ligand>
</feature>
<dbReference type="InterPro" id="IPR030677">
    <property type="entry name" value="Nnr"/>
</dbReference>
<dbReference type="SUPFAM" id="SSF64153">
    <property type="entry name" value="YjeF N-terminal domain-like"/>
    <property type="match status" value="1"/>
</dbReference>
<comment type="similarity">
    <text evidence="18">Belongs to the NnrE/AIBP family.</text>
</comment>
<dbReference type="HAMAP" id="MF_01966">
    <property type="entry name" value="NADHX_epimerase"/>
    <property type="match status" value="1"/>
</dbReference>
<dbReference type="NCBIfam" id="TIGR00197">
    <property type="entry name" value="yjeF_nterm"/>
    <property type="match status" value="1"/>
</dbReference>
<evidence type="ECO:0000256" key="16">
    <source>
        <dbReference type="ARBA" id="ARBA00049209"/>
    </source>
</evidence>
<dbReference type="InterPro" id="IPR000631">
    <property type="entry name" value="CARKD"/>
</dbReference>
<feature type="binding site" evidence="18">
    <location>
        <begin position="59"/>
        <end position="63"/>
    </location>
    <ligand>
        <name>(6S)-NADPHX</name>
        <dbReference type="ChEBI" id="CHEBI:64076"/>
    </ligand>
</feature>
<reference evidence="22 23" key="1">
    <citation type="submission" date="2018-12" db="EMBL/GenBank/DDBJ databases">
        <title>The Draft Genome Sequence of the Soil Bacterium Pedobacter tournemirensis R1.</title>
        <authorList>
            <person name="He J."/>
        </authorList>
    </citation>
    <scope>NUCLEOTIDE SEQUENCE [LARGE SCALE GENOMIC DNA]</scope>
    <source>
        <strain evidence="22 23">R1</strain>
    </source>
</reference>
<evidence type="ECO:0000313" key="23">
    <source>
        <dbReference type="Proteomes" id="UP000290848"/>
    </source>
</evidence>
<evidence type="ECO:0000256" key="11">
    <source>
        <dbReference type="ARBA" id="ARBA00023235"/>
    </source>
</evidence>
<dbReference type="GO" id="GO:0052856">
    <property type="term" value="F:NAD(P)HX epimerase activity"/>
    <property type="evidence" value="ECO:0007669"/>
    <property type="project" value="UniProtKB-UniRule"/>
</dbReference>
<comment type="catalytic activity">
    <reaction evidence="15 17 19">
        <text>(6S)-NADHX + ADP = AMP + phosphate + NADH + H(+)</text>
        <dbReference type="Rhea" id="RHEA:32223"/>
        <dbReference type="ChEBI" id="CHEBI:15378"/>
        <dbReference type="ChEBI" id="CHEBI:43474"/>
        <dbReference type="ChEBI" id="CHEBI:57945"/>
        <dbReference type="ChEBI" id="CHEBI:64074"/>
        <dbReference type="ChEBI" id="CHEBI:456215"/>
        <dbReference type="ChEBI" id="CHEBI:456216"/>
        <dbReference type="EC" id="4.2.1.136"/>
    </reaction>
</comment>
<evidence type="ECO:0000259" key="20">
    <source>
        <dbReference type="PROSITE" id="PS51383"/>
    </source>
</evidence>
<feature type="binding site" evidence="17">
    <location>
        <begin position="411"/>
        <end position="415"/>
    </location>
    <ligand>
        <name>AMP</name>
        <dbReference type="ChEBI" id="CHEBI:456215"/>
    </ligand>
</feature>
<dbReference type="Gene3D" id="3.40.1190.20">
    <property type="match status" value="1"/>
</dbReference>
<feature type="binding site" evidence="18">
    <location>
        <position position="163"/>
    </location>
    <ligand>
        <name>K(+)</name>
        <dbReference type="ChEBI" id="CHEBI:29103"/>
    </ligand>
</feature>
<dbReference type="Pfam" id="PF03853">
    <property type="entry name" value="YjeF_N"/>
    <property type="match status" value="1"/>
</dbReference>
<comment type="function">
    <text evidence="18">Catalyzes the epimerization of the S- and R-forms of NAD(P)HX, a damaged form of NAD(P)H that is a result of enzymatic or heat-dependent hydration. This is a prerequisite for the S-specific NAD(P)H-hydrate dehydratase to allow the repair of both epimers of NAD(P)HX.</text>
</comment>
<comment type="function">
    <text evidence="17">Catalyzes the dehydration of the S-form of NAD(P)HX at the expense of ADP, which is converted to AMP. Together with NAD(P)HX epimerase, which catalyzes the epimerization of the S- and R-forms, the enzyme allows the repair of both epimers of NAD(P)HX, a damaged form of NAD(P)H that is a result of enzymatic or heat-dependent hydration.</text>
</comment>
<dbReference type="PROSITE" id="PS51385">
    <property type="entry name" value="YJEF_N"/>
    <property type="match status" value="1"/>
</dbReference>
<keyword evidence="11 18" id="KW-0413">Isomerase</keyword>
<dbReference type="PIRSF" id="PIRSF017184">
    <property type="entry name" value="Nnr"/>
    <property type="match status" value="1"/>
</dbReference>
<dbReference type="RefSeq" id="WP_128770796.1">
    <property type="nucleotide sequence ID" value="NZ_RXOC01000014.1"/>
</dbReference>
<evidence type="ECO:0000256" key="2">
    <source>
        <dbReference type="ARBA" id="ARBA00000909"/>
    </source>
</evidence>
<proteinExistence type="inferred from homology"/>
<feature type="binding site" evidence="18">
    <location>
        <position position="160"/>
    </location>
    <ligand>
        <name>(6S)-NADPHX</name>
        <dbReference type="ChEBI" id="CHEBI:64076"/>
    </ligand>
</feature>
<keyword evidence="12 17" id="KW-0456">Lyase</keyword>
<dbReference type="InterPro" id="IPR017953">
    <property type="entry name" value="Carbohydrate_kinase_pred_CS"/>
</dbReference>
<dbReference type="InterPro" id="IPR036652">
    <property type="entry name" value="YjeF_N_dom_sf"/>
</dbReference>
<comment type="similarity">
    <text evidence="4 19">In the C-terminal section; belongs to the NnrD/CARKD family.</text>
</comment>
<comment type="function">
    <text evidence="14 19">Bifunctional enzyme that catalyzes the epimerization of the S- and R-forms of NAD(P)HX and the dehydration of the S-form of NAD(P)HX at the expense of ADP, which is converted to AMP. This allows the repair of both epimers of NAD(P)HX, a damaged form of NAD(P)H that is a result of enzymatic or heat-dependent hydration.</text>
</comment>
<keyword evidence="7 17" id="KW-0067">ATP-binding</keyword>
<feature type="binding site" evidence="17">
    <location>
        <position position="376"/>
    </location>
    <ligand>
        <name>(6S)-NADPHX</name>
        <dbReference type="ChEBI" id="CHEBI:64076"/>
    </ligand>
</feature>
<dbReference type="GO" id="GO:0005524">
    <property type="term" value="F:ATP binding"/>
    <property type="evidence" value="ECO:0007669"/>
    <property type="project" value="UniProtKB-UniRule"/>
</dbReference>